<comment type="caution">
    <text evidence="1">The sequence shown here is derived from an EMBL/GenBank/DDBJ whole genome shotgun (WGS) entry which is preliminary data.</text>
</comment>
<dbReference type="Proteomes" id="UP000322699">
    <property type="component" value="Unassembled WGS sequence"/>
</dbReference>
<dbReference type="EMBL" id="VRLW01000001">
    <property type="protein sequence ID" value="KAA1261609.1"/>
    <property type="molecule type" value="Genomic_DNA"/>
</dbReference>
<dbReference type="AlphaFoldDB" id="A0A5B1CP40"/>
<evidence type="ECO:0000313" key="1">
    <source>
        <dbReference type="EMBL" id="KAA1261609.1"/>
    </source>
</evidence>
<evidence type="ECO:0000313" key="2">
    <source>
        <dbReference type="Proteomes" id="UP000322699"/>
    </source>
</evidence>
<dbReference type="RefSeq" id="WP_068263097.1">
    <property type="nucleotide sequence ID" value="NZ_LWSK01000043.1"/>
</dbReference>
<protein>
    <submittedName>
        <fullName evidence="1">Uncharacterized protein</fullName>
    </submittedName>
</protein>
<reference evidence="1 2" key="1">
    <citation type="submission" date="2019-08" db="EMBL/GenBank/DDBJ databases">
        <title>Deep-cultivation of Planctomycetes and their phenomic and genomic characterization uncovers novel biology.</title>
        <authorList>
            <person name="Wiegand S."/>
            <person name="Jogler M."/>
            <person name="Boedeker C."/>
            <person name="Pinto D."/>
            <person name="Vollmers J."/>
            <person name="Rivas-Marin E."/>
            <person name="Kohn T."/>
            <person name="Peeters S.H."/>
            <person name="Heuer A."/>
            <person name="Rast P."/>
            <person name="Oberbeckmann S."/>
            <person name="Bunk B."/>
            <person name="Jeske O."/>
            <person name="Meyerdierks A."/>
            <person name="Storesund J.E."/>
            <person name="Kallscheuer N."/>
            <person name="Luecker S."/>
            <person name="Lage O.M."/>
            <person name="Pohl T."/>
            <person name="Merkel B.J."/>
            <person name="Hornburger P."/>
            <person name="Mueller R.-W."/>
            <person name="Bruemmer F."/>
            <person name="Labrenz M."/>
            <person name="Spormann A.M."/>
            <person name="Op Den Camp H."/>
            <person name="Overmann J."/>
            <person name="Amann R."/>
            <person name="Jetten M.S.M."/>
            <person name="Mascher T."/>
            <person name="Medema M.H."/>
            <person name="Devos D.P."/>
            <person name="Kaster A.-K."/>
            <person name="Ovreas L."/>
            <person name="Rohde M."/>
            <person name="Galperin M.Y."/>
            <person name="Jogler C."/>
        </authorList>
    </citation>
    <scope>NUCLEOTIDE SEQUENCE [LARGE SCALE GENOMIC DNA]</scope>
    <source>
        <strain evidence="1 2">LF1</strain>
    </source>
</reference>
<proteinExistence type="predicted"/>
<name>A0A5B1CP40_9BACT</name>
<organism evidence="1 2">
    <name type="scientific">Rubripirellula obstinata</name>
    <dbReference type="NCBI Taxonomy" id="406547"/>
    <lineage>
        <taxon>Bacteria</taxon>
        <taxon>Pseudomonadati</taxon>
        <taxon>Planctomycetota</taxon>
        <taxon>Planctomycetia</taxon>
        <taxon>Pirellulales</taxon>
        <taxon>Pirellulaceae</taxon>
        <taxon>Rubripirellula</taxon>
    </lineage>
</organism>
<keyword evidence="2" id="KW-1185">Reference proteome</keyword>
<sequence length="129" mass="14076">MKYQLSNRQLKELRQNGRPLSICLPAPSDLPADLVRWSSTRLPDVADAITGAVADEVTCHASTLPGVPGAAGLFGTIRDDWDDDRYCFRVPVVVVSLEPARIRGGKLRRQWPGGAIVEPNDAKQVDSPE</sequence>
<accession>A0A5B1CP40</accession>
<gene>
    <name evidence="1" type="ORF">LF1_41600</name>
</gene>